<keyword evidence="3" id="KW-1185">Reference proteome</keyword>
<evidence type="ECO:0000313" key="2">
    <source>
        <dbReference type="EMBL" id="TYH52491.1"/>
    </source>
</evidence>
<evidence type="ECO:0000313" key="3">
    <source>
        <dbReference type="Proteomes" id="UP000322667"/>
    </source>
</evidence>
<feature type="compositionally biased region" description="Basic residues" evidence="1">
    <location>
        <begin position="29"/>
        <end position="44"/>
    </location>
</feature>
<reference evidence="2 3" key="1">
    <citation type="submission" date="2019-07" db="EMBL/GenBank/DDBJ databases">
        <title>WGS assembly of Gossypium tomentosum.</title>
        <authorList>
            <person name="Chen Z.J."/>
            <person name="Sreedasyam A."/>
            <person name="Ando A."/>
            <person name="Song Q."/>
            <person name="De L."/>
            <person name="Hulse-Kemp A."/>
            <person name="Ding M."/>
            <person name="Ye W."/>
            <person name="Kirkbride R."/>
            <person name="Jenkins J."/>
            <person name="Plott C."/>
            <person name="Lovell J."/>
            <person name="Lin Y.-M."/>
            <person name="Vaughn R."/>
            <person name="Liu B."/>
            <person name="Li W."/>
            <person name="Simpson S."/>
            <person name="Scheffler B."/>
            <person name="Saski C."/>
            <person name="Grover C."/>
            <person name="Hu G."/>
            <person name="Conover J."/>
            <person name="Carlson J."/>
            <person name="Shu S."/>
            <person name="Boston L."/>
            <person name="Williams M."/>
            <person name="Peterson D."/>
            <person name="Mcgee K."/>
            <person name="Jones D."/>
            <person name="Wendel J."/>
            <person name="Stelly D."/>
            <person name="Grimwood J."/>
            <person name="Schmutz J."/>
        </authorList>
    </citation>
    <scope>NUCLEOTIDE SEQUENCE [LARGE SCALE GENOMIC DNA]</scope>
    <source>
        <strain evidence="2">7179.01</strain>
    </source>
</reference>
<accession>A0A5D2JC21</accession>
<gene>
    <name evidence="2" type="ORF">ES332_D09G031900v1</name>
</gene>
<organism evidence="2 3">
    <name type="scientific">Gossypium tomentosum</name>
    <name type="common">Hawaiian cotton</name>
    <name type="synonym">Gossypium sandvicense</name>
    <dbReference type="NCBI Taxonomy" id="34277"/>
    <lineage>
        <taxon>Eukaryota</taxon>
        <taxon>Viridiplantae</taxon>
        <taxon>Streptophyta</taxon>
        <taxon>Embryophyta</taxon>
        <taxon>Tracheophyta</taxon>
        <taxon>Spermatophyta</taxon>
        <taxon>Magnoliopsida</taxon>
        <taxon>eudicotyledons</taxon>
        <taxon>Gunneridae</taxon>
        <taxon>Pentapetalae</taxon>
        <taxon>rosids</taxon>
        <taxon>malvids</taxon>
        <taxon>Malvales</taxon>
        <taxon>Malvaceae</taxon>
        <taxon>Malvoideae</taxon>
        <taxon>Gossypium</taxon>
    </lineage>
</organism>
<feature type="region of interest" description="Disordered" evidence="1">
    <location>
        <begin position="1"/>
        <end position="58"/>
    </location>
</feature>
<dbReference type="EMBL" id="CM017631">
    <property type="protein sequence ID" value="TYH52491.1"/>
    <property type="molecule type" value="Genomic_DNA"/>
</dbReference>
<dbReference type="Proteomes" id="UP000322667">
    <property type="component" value="Chromosome D09"/>
</dbReference>
<name>A0A5D2JC21_GOSTO</name>
<sequence length="73" mass="8396">MCAFSAHHARGLPPPSQALHQNGKPLQRLQKKTCKQQQKQKKQQQRTEHSGVIGYKSRMERNVKGGDFLYFFG</sequence>
<proteinExistence type="predicted"/>
<dbReference type="AlphaFoldDB" id="A0A5D2JC21"/>
<protein>
    <submittedName>
        <fullName evidence="2">Uncharacterized protein</fullName>
    </submittedName>
</protein>
<evidence type="ECO:0000256" key="1">
    <source>
        <dbReference type="SAM" id="MobiDB-lite"/>
    </source>
</evidence>